<keyword evidence="5" id="KW-1185">Reference proteome</keyword>
<sequence length="148" mass="17298">MADAESRFLAVDVGDLRRNSDGGVFSNSDFGKQFFNNTLNLPPPRTIDGKEFPIVFVADQVYSLTTQIMRPFSRNALTNDRRIYNYRHSRAKIVECAFGILTKKFRCSKVQSLFLLKRPQLSRWLDKRQRSFGRDTWIPTSAQWCYYI</sequence>
<comment type="cofactor">
    <cofactor evidence="1">
        <name>a divalent metal cation</name>
        <dbReference type="ChEBI" id="CHEBI:60240"/>
    </cofactor>
</comment>
<dbReference type="InterPro" id="IPR027806">
    <property type="entry name" value="HARBI1_dom"/>
</dbReference>
<name>A0ABQ8TFR1_PERAM</name>
<dbReference type="Pfam" id="PF13359">
    <property type="entry name" value="DDE_Tnp_4"/>
    <property type="match status" value="1"/>
</dbReference>
<dbReference type="EMBL" id="JAJSOF020000011">
    <property type="protein sequence ID" value="KAJ4445118.1"/>
    <property type="molecule type" value="Genomic_DNA"/>
</dbReference>
<organism evidence="4 5">
    <name type="scientific">Periplaneta americana</name>
    <name type="common">American cockroach</name>
    <name type="synonym">Blatta americana</name>
    <dbReference type="NCBI Taxonomy" id="6978"/>
    <lineage>
        <taxon>Eukaryota</taxon>
        <taxon>Metazoa</taxon>
        <taxon>Ecdysozoa</taxon>
        <taxon>Arthropoda</taxon>
        <taxon>Hexapoda</taxon>
        <taxon>Insecta</taxon>
        <taxon>Pterygota</taxon>
        <taxon>Neoptera</taxon>
        <taxon>Polyneoptera</taxon>
        <taxon>Dictyoptera</taxon>
        <taxon>Blattodea</taxon>
        <taxon>Blattoidea</taxon>
        <taxon>Blattidae</taxon>
        <taxon>Blattinae</taxon>
        <taxon>Periplaneta</taxon>
    </lineage>
</organism>
<protein>
    <recommendedName>
        <fullName evidence="3">DDE Tnp4 domain-containing protein</fullName>
    </recommendedName>
</protein>
<feature type="domain" description="DDE Tnp4" evidence="3">
    <location>
        <begin position="3"/>
        <end position="109"/>
    </location>
</feature>
<proteinExistence type="predicted"/>
<evidence type="ECO:0000259" key="3">
    <source>
        <dbReference type="Pfam" id="PF13359"/>
    </source>
</evidence>
<evidence type="ECO:0000313" key="4">
    <source>
        <dbReference type="EMBL" id="KAJ4445118.1"/>
    </source>
</evidence>
<evidence type="ECO:0000313" key="5">
    <source>
        <dbReference type="Proteomes" id="UP001148838"/>
    </source>
</evidence>
<accession>A0ABQ8TFR1</accession>
<reference evidence="4 5" key="1">
    <citation type="journal article" date="2022" name="Allergy">
        <title>Genome assembly and annotation of Periplaneta americana reveal a comprehensive cockroach allergen profile.</title>
        <authorList>
            <person name="Wang L."/>
            <person name="Xiong Q."/>
            <person name="Saelim N."/>
            <person name="Wang L."/>
            <person name="Nong W."/>
            <person name="Wan A.T."/>
            <person name="Shi M."/>
            <person name="Liu X."/>
            <person name="Cao Q."/>
            <person name="Hui J.H.L."/>
            <person name="Sookrung N."/>
            <person name="Leung T.F."/>
            <person name="Tungtrongchitr A."/>
            <person name="Tsui S.K.W."/>
        </authorList>
    </citation>
    <scope>NUCLEOTIDE SEQUENCE [LARGE SCALE GENOMIC DNA]</scope>
    <source>
        <strain evidence="4">PWHHKU_190912</strain>
    </source>
</reference>
<evidence type="ECO:0000256" key="1">
    <source>
        <dbReference type="ARBA" id="ARBA00001968"/>
    </source>
</evidence>
<dbReference type="Proteomes" id="UP001148838">
    <property type="component" value="Unassembled WGS sequence"/>
</dbReference>
<evidence type="ECO:0000256" key="2">
    <source>
        <dbReference type="ARBA" id="ARBA00022723"/>
    </source>
</evidence>
<gene>
    <name evidence="4" type="ORF">ANN_06919</name>
</gene>
<keyword evidence="2" id="KW-0479">Metal-binding</keyword>
<comment type="caution">
    <text evidence="4">The sequence shown here is derived from an EMBL/GenBank/DDBJ whole genome shotgun (WGS) entry which is preliminary data.</text>
</comment>